<evidence type="ECO:0000256" key="12">
    <source>
        <dbReference type="ARBA" id="ARBA00022917"/>
    </source>
</evidence>
<evidence type="ECO:0000256" key="15">
    <source>
        <dbReference type="HAMAP-Rule" id="MF_00283"/>
    </source>
</evidence>
<evidence type="ECO:0000256" key="8">
    <source>
        <dbReference type="ARBA" id="ARBA00022741"/>
    </source>
</evidence>
<evidence type="ECO:0000256" key="1">
    <source>
        <dbReference type="ARBA" id="ARBA00004496"/>
    </source>
</evidence>
<dbReference type="Pfam" id="PF03147">
    <property type="entry name" value="FDX-ACB"/>
    <property type="match status" value="1"/>
</dbReference>
<dbReference type="InterPro" id="IPR005121">
    <property type="entry name" value="Fdx_antiC-bd"/>
</dbReference>
<dbReference type="EC" id="6.1.1.20" evidence="15"/>
<feature type="binding site" evidence="15">
    <location>
        <position position="454"/>
    </location>
    <ligand>
        <name>Mg(2+)</name>
        <dbReference type="ChEBI" id="CHEBI:18420"/>
        <note>shared with alpha subunit</note>
    </ligand>
</feature>
<dbReference type="InterPro" id="IPR005147">
    <property type="entry name" value="tRNA_synthase_B5-dom"/>
</dbReference>
<dbReference type="GO" id="GO:0000287">
    <property type="term" value="F:magnesium ion binding"/>
    <property type="evidence" value="ECO:0007669"/>
    <property type="project" value="UniProtKB-UniRule"/>
</dbReference>
<organism evidence="20 21">
    <name type="scientific">Pseudoalteromonas piratica</name>
    <dbReference type="NCBI Taxonomy" id="1348114"/>
    <lineage>
        <taxon>Bacteria</taxon>
        <taxon>Pseudomonadati</taxon>
        <taxon>Pseudomonadota</taxon>
        <taxon>Gammaproteobacteria</taxon>
        <taxon>Alteromonadales</taxon>
        <taxon>Pseudoalteromonadaceae</taxon>
        <taxon>Pseudoalteromonas</taxon>
    </lineage>
</organism>
<keyword evidence="13 15" id="KW-0030">Aminoacyl-tRNA synthetase</keyword>
<keyword evidence="5 16" id="KW-0820">tRNA-binding</keyword>
<dbReference type="InterPro" id="IPR012340">
    <property type="entry name" value="NA-bd_OB-fold"/>
</dbReference>
<dbReference type="Gene3D" id="3.50.40.10">
    <property type="entry name" value="Phenylalanyl-trna Synthetase, Chain B, domain 3"/>
    <property type="match status" value="1"/>
</dbReference>
<dbReference type="FunFam" id="3.30.930.10:FF:000022">
    <property type="entry name" value="Phenylalanine--tRNA ligase beta subunit"/>
    <property type="match status" value="1"/>
</dbReference>
<feature type="binding site" evidence="15">
    <location>
        <position position="460"/>
    </location>
    <ligand>
        <name>Mg(2+)</name>
        <dbReference type="ChEBI" id="CHEBI:18420"/>
        <note>shared with alpha subunit</note>
    </ligand>
</feature>
<evidence type="ECO:0000259" key="19">
    <source>
        <dbReference type="PROSITE" id="PS51483"/>
    </source>
</evidence>
<evidence type="ECO:0000313" key="20">
    <source>
        <dbReference type="EMBL" id="AIY65707.1"/>
    </source>
</evidence>
<dbReference type="SMART" id="SM00873">
    <property type="entry name" value="B3_4"/>
    <property type="match status" value="1"/>
</dbReference>
<dbReference type="NCBIfam" id="NF045760">
    <property type="entry name" value="YtpR"/>
    <property type="match status" value="1"/>
</dbReference>
<dbReference type="InterPro" id="IPR036690">
    <property type="entry name" value="Fdx_antiC-bd_sf"/>
</dbReference>
<evidence type="ECO:0000259" key="18">
    <source>
        <dbReference type="PROSITE" id="PS51447"/>
    </source>
</evidence>
<feature type="binding site" evidence="15">
    <location>
        <position position="463"/>
    </location>
    <ligand>
        <name>Mg(2+)</name>
        <dbReference type="ChEBI" id="CHEBI:18420"/>
        <note>shared with alpha subunit</note>
    </ligand>
</feature>
<dbReference type="GO" id="GO:0004826">
    <property type="term" value="F:phenylalanine-tRNA ligase activity"/>
    <property type="evidence" value="ECO:0007669"/>
    <property type="project" value="UniProtKB-UniRule"/>
</dbReference>
<dbReference type="InterPro" id="IPR045060">
    <property type="entry name" value="Phe-tRNA-ligase_IIc_bsu"/>
</dbReference>
<dbReference type="STRING" id="1348114.OM33_11495"/>
<evidence type="ECO:0000256" key="9">
    <source>
        <dbReference type="ARBA" id="ARBA00022840"/>
    </source>
</evidence>
<dbReference type="SUPFAM" id="SSF54991">
    <property type="entry name" value="Anticodon-binding domain of PheRS"/>
    <property type="match status" value="1"/>
</dbReference>
<evidence type="ECO:0000256" key="5">
    <source>
        <dbReference type="ARBA" id="ARBA00022555"/>
    </source>
</evidence>
<comment type="subcellular location">
    <subcellularLocation>
        <location evidence="1 15">Cytoplasm</location>
    </subcellularLocation>
</comment>
<keyword evidence="8 15" id="KW-0547">Nucleotide-binding</keyword>
<dbReference type="PROSITE" id="PS50886">
    <property type="entry name" value="TRBD"/>
    <property type="match status" value="1"/>
</dbReference>
<evidence type="ECO:0000256" key="13">
    <source>
        <dbReference type="ARBA" id="ARBA00023146"/>
    </source>
</evidence>
<comment type="cofactor">
    <cofactor evidence="15">
        <name>Mg(2+)</name>
        <dbReference type="ChEBI" id="CHEBI:18420"/>
    </cofactor>
    <text evidence="15">Binds 2 magnesium ions per tetramer.</text>
</comment>
<dbReference type="GO" id="GO:0000049">
    <property type="term" value="F:tRNA binding"/>
    <property type="evidence" value="ECO:0007669"/>
    <property type="project" value="UniProtKB-UniRule"/>
</dbReference>
<evidence type="ECO:0000256" key="16">
    <source>
        <dbReference type="PROSITE-ProRule" id="PRU00209"/>
    </source>
</evidence>
<dbReference type="FunFam" id="3.30.70.380:FF:000001">
    <property type="entry name" value="Phenylalanine--tRNA ligase beta subunit"/>
    <property type="match status" value="1"/>
</dbReference>
<dbReference type="NCBIfam" id="TIGR00472">
    <property type="entry name" value="pheT_bact"/>
    <property type="match status" value="1"/>
</dbReference>
<dbReference type="Gene3D" id="3.30.930.10">
    <property type="entry name" value="Bira Bifunctional Protein, Domain 2"/>
    <property type="match status" value="1"/>
</dbReference>
<keyword evidence="12 15" id="KW-0648">Protein biosynthesis</keyword>
<dbReference type="PROSITE" id="PS51483">
    <property type="entry name" value="B5"/>
    <property type="match status" value="1"/>
</dbReference>
<comment type="catalytic activity">
    <reaction evidence="14 15">
        <text>tRNA(Phe) + L-phenylalanine + ATP = L-phenylalanyl-tRNA(Phe) + AMP + diphosphate + H(+)</text>
        <dbReference type="Rhea" id="RHEA:19413"/>
        <dbReference type="Rhea" id="RHEA-COMP:9668"/>
        <dbReference type="Rhea" id="RHEA-COMP:9699"/>
        <dbReference type="ChEBI" id="CHEBI:15378"/>
        <dbReference type="ChEBI" id="CHEBI:30616"/>
        <dbReference type="ChEBI" id="CHEBI:33019"/>
        <dbReference type="ChEBI" id="CHEBI:58095"/>
        <dbReference type="ChEBI" id="CHEBI:78442"/>
        <dbReference type="ChEBI" id="CHEBI:78531"/>
        <dbReference type="ChEBI" id="CHEBI:456215"/>
        <dbReference type="EC" id="6.1.1.20"/>
    </reaction>
</comment>
<evidence type="ECO:0000256" key="3">
    <source>
        <dbReference type="ARBA" id="ARBA00011209"/>
    </source>
</evidence>
<dbReference type="SUPFAM" id="SSF56037">
    <property type="entry name" value="PheT/TilS domain"/>
    <property type="match status" value="1"/>
</dbReference>
<dbReference type="HAMAP" id="MF_00283">
    <property type="entry name" value="Phe_tRNA_synth_beta1"/>
    <property type="match status" value="1"/>
</dbReference>
<dbReference type="InterPro" id="IPR020825">
    <property type="entry name" value="Phe-tRNA_synthase-like_B3/B4"/>
</dbReference>
<dbReference type="InterPro" id="IPR045864">
    <property type="entry name" value="aa-tRNA-synth_II/BPL/LPL"/>
</dbReference>
<evidence type="ECO:0000259" key="17">
    <source>
        <dbReference type="PROSITE" id="PS50886"/>
    </source>
</evidence>
<dbReference type="PROSITE" id="PS51447">
    <property type="entry name" value="FDX_ACB"/>
    <property type="match status" value="1"/>
</dbReference>
<dbReference type="InterPro" id="IPR041616">
    <property type="entry name" value="PheRS_beta_core"/>
</dbReference>
<evidence type="ECO:0000256" key="7">
    <source>
        <dbReference type="ARBA" id="ARBA00022723"/>
    </source>
</evidence>
<dbReference type="SUPFAM" id="SSF55681">
    <property type="entry name" value="Class II aaRS and biotin synthetases"/>
    <property type="match status" value="1"/>
</dbReference>
<dbReference type="Pfam" id="PF03484">
    <property type="entry name" value="B5"/>
    <property type="match status" value="1"/>
</dbReference>
<feature type="domain" description="B5" evidence="19">
    <location>
        <begin position="401"/>
        <end position="476"/>
    </location>
</feature>
<dbReference type="Pfam" id="PF03483">
    <property type="entry name" value="B3_4"/>
    <property type="match status" value="1"/>
</dbReference>
<keyword evidence="6 15" id="KW-0436">Ligase</keyword>
<evidence type="ECO:0000256" key="2">
    <source>
        <dbReference type="ARBA" id="ARBA00008653"/>
    </source>
</evidence>
<dbReference type="SUPFAM" id="SSF46955">
    <property type="entry name" value="Putative DNA-binding domain"/>
    <property type="match status" value="1"/>
</dbReference>
<comment type="subunit">
    <text evidence="3 15">Tetramer of two alpha and two beta subunits.</text>
</comment>
<dbReference type="GO" id="GO:0006432">
    <property type="term" value="P:phenylalanyl-tRNA aminoacylation"/>
    <property type="evidence" value="ECO:0007669"/>
    <property type="project" value="UniProtKB-UniRule"/>
</dbReference>
<dbReference type="GO" id="GO:0009328">
    <property type="term" value="C:phenylalanine-tRNA ligase complex"/>
    <property type="evidence" value="ECO:0007669"/>
    <property type="project" value="TreeGrafter"/>
</dbReference>
<dbReference type="PANTHER" id="PTHR10947">
    <property type="entry name" value="PHENYLALANYL-TRNA SYNTHETASE BETA CHAIN AND LEUCINE-RICH REPEAT-CONTAINING PROTEIN 47"/>
    <property type="match status" value="1"/>
</dbReference>
<dbReference type="FunFam" id="3.30.56.10:FF:000002">
    <property type="entry name" value="Phenylalanine--tRNA ligase beta subunit"/>
    <property type="match status" value="1"/>
</dbReference>
<comment type="similarity">
    <text evidence="2 15">Belongs to the phenylalanyl-tRNA synthetase beta subunit family. Type 1 subfamily.</text>
</comment>
<dbReference type="Proteomes" id="UP000030341">
    <property type="component" value="Chromosome 1"/>
</dbReference>
<keyword evidence="11 16" id="KW-0694">RNA-binding</keyword>
<dbReference type="Gene3D" id="3.30.56.10">
    <property type="match status" value="2"/>
</dbReference>
<protein>
    <recommendedName>
        <fullName evidence="15">Phenylalanine--tRNA ligase beta subunit</fullName>
        <ecNumber evidence="15">6.1.1.20</ecNumber>
    </recommendedName>
    <alternativeName>
        <fullName evidence="15">Phenylalanyl-tRNA synthetase beta subunit</fullName>
        <shortName evidence="15">PheRS</shortName>
    </alternativeName>
</protein>
<dbReference type="EMBL" id="CP009888">
    <property type="protein sequence ID" value="AIY65707.1"/>
    <property type="molecule type" value="Genomic_DNA"/>
</dbReference>
<dbReference type="SMART" id="SM00874">
    <property type="entry name" value="B5"/>
    <property type="match status" value="1"/>
</dbReference>
<feature type="binding site" evidence="15">
    <location>
        <position position="464"/>
    </location>
    <ligand>
        <name>Mg(2+)</name>
        <dbReference type="ChEBI" id="CHEBI:18420"/>
        <note>shared with alpha subunit</note>
    </ligand>
</feature>
<sequence length="795" mass="86780">MKFSEKWLREWVNPAIDTDALSEQLSMAGLEVDGLDPVAGDFSGVVIGQVVECGQHPDADKLRVTKVDVGEDELLDIVCGAANCRQGLKVAVAKVGAVLPGDFKIKKAKLRGQPSHGMLCAFEELGMAESSDGILELPEDAVIGTDIREYFGLDDVTIDVDLTANRSDCLGIKGLAREVGVLNSLDVNNVEIAAVTPTIDDKIDIELVNPESCPRYLGRVIKGINLNAQSPLWMVEKLRRSGIRSIDPVVDVTNYVLLELGHPMHAFDLNAIEGGIKVRNANAGEELVLLDGNTAKLKESTLLIADHNKALAMAGIFGGEQSGVTENTQDILLESAFFSPLAIAGQARSYGLHTDASHRYERGVDYKLQHDAMERATQLLLDIVGGEAGPVVEAVSEAHLPKAKSVTLRRARLDRVIGYHIDDATVTNILTRLGLTVSFDNDTWQADVPSYRFDISIEEDLIEEVARVFGYNNIPNVAPTAKLAMTQHQEAILPLKRFRNELVSRGYQEAITYSFVDPKVQSLLHPSADALVLPHPISIEMSAMRVSLLPGLLSSVVYNQNRQQSRIRLFESGLKFVKDDAAENGIQQTQIIGGVIYGNTHNEHWGIQSQAVDFFDIKGDVEALLSLTCDMANISFVAEQNEGLHPGQSASILRNGKKIGYLGCIHPEIQSKLNINNQVFAFEIELLGLENRVLPEAVDVSKFPSNRRDIAVVVKDSVNAGDILESIKKVGGNQLVDLNLFDVYKGKGVEADHKSLAIALTLQNAERTLEEKDINSIVDLVVAELAEQFNASLRD</sequence>
<dbReference type="FunFam" id="2.40.50.140:FF:000045">
    <property type="entry name" value="Phenylalanine--tRNA ligase beta subunit"/>
    <property type="match status" value="1"/>
</dbReference>
<feature type="domain" description="TRNA-binding" evidence="17">
    <location>
        <begin position="39"/>
        <end position="148"/>
    </location>
</feature>
<evidence type="ECO:0000256" key="10">
    <source>
        <dbReference type="ARBA" id="ARBA00022842"/>
    </source>
</evidence>
<evidence type="ECO:0000256" key="6">
    <source>
        <dbReference type="ARBA" id="ARBA00022598"/>
    </source>
</evidence>
<evidence type="ECO:0000313" key="21">
    <source>
        <dbReference type="Proteomes" id="UP000030341"/>
    </source>
</evidence>
<evidence type="ECO:0000256" key="11">
    <source>
        <dbReference type="ARBA" id="ARBA00022884"/>
    </source>
</evidence>
<dbReference type="Gene3D" id="3.30.70.380">
    <property type="entry name" value="Ferrodoxin-fold anticodon-binding domain"/>
    <property type="match status" value="1"/>
</dbReference>
<accession>A0A0A7EIC5</accession>
<gene>
    <name evidence="15 20" type="primary">pheT</name>
    <name evidence="20" type="ORF">OM33_11495</name>
</gene>
<proteinExistence type="inferred from homology"/>
<dbReference type="InterPro" id="IPR005146">
    <property type="entry name" value="B3/B4_tRNA-bd"/>
</dbReference>
<evidence type="ECO:0000256" key="4">
    <source>
        <dbReference type="ARBA" id="ARBA00022490"/>
    </source>
</evidence>
<dbReference type="eggNOG" id="COG0072">
    <property type="taxonomic scope" value="Bacteria"/>
</dbReference>
<evidence type="ECO:0000256" key="14">
    <source>
        <dbReference type="ARBA" id="ARBA00049255"/>
    </source>
</evidence>
<dbReference type="CDD" id="cd00769">
    <property type="entry name" value="PheRS_beta_core"/>
    <property type="match status" value="1"/>
</dbReference>
<dbReference type="InterPro" id="IPR009061">
    <property type="entry name" value="DNA-bd_dom_put_sf"/>
</dbReference>
<keyword evidence="21" id="KW-1185">Reference proteome</keyword>
<keyword evidence="10 15" id="KW-0460">Magnesium</keyword>
<dbReference type="FunFam" id="3.50.40.10:FF:000001">
    <property type="entry name" value="Phenylalanine--tRNA ligase beta subunit"/>
    <property type="match status" value="1"/>
</dbReference>
<dbReference type="OrthoDB" id="9805455at2"/>
<dbReference type="HOGENOM" id="CLU_016891_0_0_6"/>
<dbReference type="InterPro" id="IPR002547">
    <property type="entry name" value="tRNA-bd_dom"/>
</dbReference>
<dbReference type="Pfam" id="PF17759">
    <property type="entry name" value="tRNA_synthFbeta"/>
    <property type="match status" value="1"/>
</dbReference>
<keyword evidence="9 15" id="KW-0067">ATP-binding</keyword>
<dbReference type="InterPro" id="IPR033714">
    <property type="entry name" value="tRNA_bind_bactPheRS"/>
</dbReference>
<dbReference type="SMART" id="SM00896">
    <property type="entry name" value="FDX-ACB"/>
    <property type="match status" value="1"/>
</dbReference>
<feature type="domain" description="FDX-ACB" evidence="18">
    <location>
        <begin position="701"/>
        <end position="794"/>
    </location>
</feature>
<keyword evidence="7 15" id="KW-0479">Metal-binding</keyword>
<name>A0A0A7EIC5_9GAMM</name>
<dbReference type="PANTHER" id="PTHR10947:SF0">
    <property type="entry name" value="PHENYLALANINE--TRNA LIGASE BETA SUBUNIT"/>
    <property type="match status" value="1"/>
</dbReference>
<dbReference type="SUPFAM" id="SSF50249">
    <property type="entry name" value="Nucleic acid-binding proteins"/>
    <property type="match status" value="1"/>
</dbReference>
<dbReference type="CDD" id="cd02796">
    <property type="entry name" value="tRNA_bind_bactPheRS"/>
    <property type="match status" value="1"/>
</dbReference>
<dbReference type="KEGG" id="pseo:OM33_11495"/>
<keyword evidence="4 15" id="KW-0963">Cytoplasm</keyword>
<dbReference type="AlphaFoldDB" id="A0A0A7EIC5"/>
<dbReference type="RefSeq" id="WP_038641852.1">
    <property type="nucleotide sequence ID" value="NZ_CP009888.1"/>
</dbReference>
<dbReference type="Pfam" id="PF01588">
    <property type="entry name" value="tRNA_bind"/>
    <property type="match status" value="1"/>
</dbReference>
<dbReference type="Gene3D" id="2.40.50.140">
    <property type="entry name" value="Nucleic acid-binding proteins"/>
    <property type="match status" value="1"/>
</dbReference>
<reference evidence="20 21" key="1">
    <citation type="submission" date="2014-11" db="EMBL/GenBank/DDBJ databases">
        <title>Complete Genome Sequence of Pseudoalteromonas sp. Strain OCN003 Isolated from Kaneohe Bay, Oahu, Hawaii.</title>
        <authorList>
            <person name="Beurmann S."/>
            <person name="Videau P."/>
            <person name="Ushijima B."/>
            <person name="Smith A.M."/>
            <person name="Aeby G.S."/>
            <person name="Callahan S.M."/>
            <person name="Belcaid M."/>
        </authorList>
    </citation>
    <scope>NUCLEOTIDE SEQUENCE [LARGE SCALE GENOMIC DNA]</scope>
    <source>
        <strain evidence="20 21">OCN003</strain>
    </source>
</reference>
<dbReference type="GO" id="GO:0005524">
    <property type="term" value="F:ATP binding"/>
    <property type="evidence" value="ECO:0007669"/>
    <property type="project" value="UniProtKB-UniRule"/>
</dbReference>
<dbReference type="InterPro" id="IPR004532">
    <property type="entry name" value="Phe-tRNA-ligase_IIc_bsu_bact"/>
</dbReference>